<evidence type="ECO:0000256" key="6">
    <source>
        <dbReference type="ARBA" id="ARBA00023002"/>
    </source>
</evidence>
<dbReference type="PANTHER" id="PTHR23023">
    <property type="entry name" value="DIMETHYLANILINE MONOOXYGENASE"/>
    <property type="match status" value="1"/>
</dbReference>
<keyword evidence="3" id="KW-0285">Flavoprotein</keyword>
<dbReference type="PRINTS" id="PR00370">
    <property type="entry name" value="FMOXYGENASE"/>
</dbReference>
<dbReference type="InParanoid" id="A0A0C3CKQ6"/>
<dbReference type="SUPFAM" id="SSF51905">
    <property type="entry name" value="FAD/NAD(P)-binding domain"/>
    <property type="match status" value="2"/>
</dbReference>
<evidence type="ECO:0000256" key="4">
    <source>
        <dbReference type="ARBA" id="ARBA00022827"/>
    </source>
</evidence>
<keyword evidence="6" id="KW-0560">Oxidoreductase</keyword>
<reference evidence="8 9" key="1">
    <citation type="submission" date="2014-04" db="EMBL/GenBank/DDBJ databases">
        <authorList>
            <consortium name="DOE Joint Genome Institute"/>
            <person name="Kuo A."/>
            <person name="Martino E."/>
            <person name="Perotto S."/>
            <person name="Kohler A."/>
            <person name="Nagy L.G."/>
            <person name="Floudas D."/>
            <person name="Copeland A."/>
            <person name="Barry K.W."/>
            <person name="Cichocki N."/>
            <person name="Veneault-Fourrey C."/>
            <person name="LaButti K."/>
            <person name="Lindquist E.A."/>
            <person name="Lipzen A."/>
            <person name="Lundell T."/>
            <person name="Morin E."/>
            <person name="Murat C."/>
            <person name="Sun H."/>
            <person name="Tunlid A."/>
            <person name="Henrissat B."/>
            <person name="Grigoriev I.V."/>
            <person name="Hibbett D.S."/>
            <person name="Martin F."/>
            <person name="Nordberg H.P."/>
            <person name="Cantor M.N."/>
            <person name="Hua S.X."/>
        </authorList>
    </citation>
    <scope>NUCLEOTIDE SEQUENCE [LARGE SCALE GENOMIC DNA]</scope>
    <source>
        <strain evidence="8 9">Zn</strain>
    </source>
</reference>
<dbReference type="Pfam" id="PF00743">
    <property type="entry name" value="FMO-like"/>
    <property type="match status" value="2"/>
</dbReference>
<dbReference type="OrthoDB" id="66881at2759"/>
<evidence type="ECO:0000256" key="7">
    <source>
        <dbReference type="ARBA" id="ARBA00023033"/>
    </source>
</evidence>
<evidence type="ECO:0000256" key="1">
    <source>
        <dbReference type="ARBA" id="ARBA00001974"/>
    </source>
</evidence>
<dbReference type="InterPro" id="IPR020946">
    <property type="entry name" value="Flavin_mOase-like"/>
</dbReference>
<dbReference type="GO" id="GO:0050661">
    <property type="term" value="F:NADP binding"/>
    <property type="evidence" value="ECO:0007669"/>
    <property type="project" value="InterPro"/>
</dbReference>
<evidence type="ECO:0000256" key="3">
    <source>
        <dbReference type="ARBA" id="ARBA00022630"/>
    </source>
</evidence>
<dbReference type="Pfam" id="PF13450">
    <property type="entry name" value="NAD_binding_8"/>
    <property type="match status" value="1"/>
</dbReference>
<dbReference type="FunCoup" id="A0A0C3CKQ6">
    <property type="interactions" value="653"/>
</dbReference>
<dbReference type="AlphaFoldDB" id="A0A0C3CKQ6"/>
<comment type="similarity">
    <text evidence="2">Belongs to the FMO family.</text>
</comment>
<keyword evidence="5" id="KW-0521">NADP</keyword>
<sequence>MGSVTESDGPFHVKRIAIIGAGPSGLAAAKFLSAEQSFETIDIFEKQAQVGGVWNYTSHISGSISVPQTRPDAPPDPPIWQDGAAAPLFSNPMYERMNTNIPKRLMQYSDLDFPAESLLFPTREDVQDYLIRYSQDIRHLVSFSQEVEDVRQVRTGWEVVVKSTITEETKRVAYDAIVIANGHYSVPSIPSVQGIAAFNAAHPTIIQHSKTYRSPDSFAGKKVVVVGSGPSGLDIGTQISKVCKKPLLNSVRTSPRLKLGEENKEEVPPITEFLVKERGVRFEDGRVETDIDAIVYCTGYFYSYPFLRQLDPPVVTTGRRVRGLYKHVFNINHPTLTFIALPQMVIPFPTSEVQSAAVAKVWANKLSLPGRDEMRMAEKTELNETGEGTEFHTFGYPKDANYLNGLHRWVKSASDGFAKEPAFWDEMHRWEREIFGQLRKKFVESGGRAKTSVELGFLFENCNEKTIE</sequence>
<evidence type="ECO:0008006" key="10">
    <source>
        <dbReference type="Google" id="ProtNLM"/>
    </source>
</evidence>
<evidence type="ECO:0000256" key="5">
    <source>
        <dbReference type="ARBA" id="ARBA00022857"/>
    </source>
</evidence>
<proteinExistence type="inferred from homology"/>
<dbReference type="Gene3D" id="3.50.50.60">
    <property type="entry name" value="FAD/NAD(P)-binding domain"/>
    <property type="match status" value="2"/>
</dbReference>
<evidence type="ECO:0000313" key="8">
    <source>
        <dbReference type="EMBL" id="KIM99568.1"/>
    </source>
</evidence>
<organism evidence="8 9">
    <name type="scientific">Oidiodendron maius (strain Zn)</name>
    <dbReference type="NCBI Taxonomy" id="913774"/>
    <lineage>
        <taxon>Eukaryota</taxon>
        <taxon>Fungi</taxon>
        <taxon>Dikarya</taxon>
        <taxon>Ascomycota</taxon>
        <taxon>Pezizomycotina</taxon>
        <taxon>Leotiomycetes</taxon>
        <taxon>Leotiomycetes incertae sedis</taxon>
        <taxon>Myxotrichaceae</taxon>
        <taxon>Oidiodendron</taxon>
    </lineage>
</organism>
<dbReference type="EMBL" id="KN832878">
    <property type="protein sequence ID" value="KIM99568.1"/>
    <property type="molecule type" value="Genomic_DNA"/>
</dbReference>
<dbReference type="GO" id="GO:0004499">
    <property type="term" value="F:N,N-dimethylaniline monooxygenase activity"/>
    <property type="evidence" value="ECO:0007669"/>
    <property type="project" value="EnsemblFungi"/>
</dbReference>
<keyword evidence="4" id="KW-0274">FAD</keyword>
<keyword evidence="9" id="KW-1185">Reference proteome</keyword>
<protein>
    <recommendedName>
        <fullName evidence="10">FAD/NAD(P)-binding domain-containing protein</fullName>
    </recommendedName>
</protein>
<dbReference type="GO" id="GO:0071949">
    <property type="term" value="F:FAD binding"/>
    <property type="evidence" value="ECO:0007669"/>
    <property type="project" value="EnsemblFungi"/>
</dbReference>
<keyword evidence="7" id="KW-0503">Monooxygenase</keyword>
<gene>
    <name evidence="8" type="ORF">OIDMADRAFT_29988</name>
</gene>
<dbReference type="InterPro" id="IPR036188">
    <property type="entry name" value="FAD/NAD-bd_sf"/>
</dbReference>
<comment type="cofactor">
    <cofactor evidence="1">
        <name>FAD</name>
        <dbReference type="ChEBI" id="CHEBI:57692"/>
    </cofactor>
</comment>
<dbReference type="STRING" id="913774.A0A0C3CKQ6"/>
<name>A0A0C3CKQ6_OIDMZ</name>
<dbReference type="InterPro" id="IPR000960">
    <property type="entry name" value="Flavin_mOase"/>
</dbReference>
<reference evidence="9" key="2">
    <citation type="submission" date="2015-01" db="EMBL/GenBank/DDBJ databases">
        <title>Evolutionary Origins and Diversification of the Mycorrhizal Mutualists.</title>
        <authorList>
            <consortium name="DOE Joint Genome Institute"/>
            <consortium name="Mycorrhizal Genomics Consortium"/>
            <person name="Kohler A."/>
            <person name="Kuo A."/>
            <person name="Nagy L.G."/>
            <person name="Floudas D."/>
            <person name="Copeland A."/>
            <person name="Barry K.W."/>
            <person name="Cichocki N."/>
            <person name="Veneault-Fourrey C."/>
            <person name="LaButti K."/>
            <person name="Lindquist E.A."/>
            <person name="Lipzen A."/>
            <person name="Lundell T."/>
            <person name="Morin E."/>
            <person name="Murat C."/>
            <person name="Riley R."/>
            <person name="Ohm R."/>
            <person name="Sun H."/>
            <person name="Tunlid A."/>
            <person name="Henrissat B."/>
            <person name="Grigoriev I.V."/>
            <person name="Hibbett D.S."/>
            <person name="Martin F."/>
        </authorList>
    </citation>
    <scope>NUCLEOTIDE SEQUENCE [LARGE SCALE GENOMIC DNA]</scope>
    <source>
        <strain evidence="9">Zn</strain>
    </source>
</reference>
<dbReference type="InterPro" id="IPR050346">
    <property type="entry name" value="FMO-like"/>
</dbReference>
<evidence type="ECO:0000313" key="9">
    <source>
        <dbReference type="Proteomes" id="UP000054321"/>
    </source>
</evidence>
<accession>A0A0C3CKQ6</accession>
<dbReference type="HOGENOM" id="CLU_006909_5_0_1"/>
<dbReference type="FunFam" id="3.50.50.60:FF:000138">
    <property type="entry name" value="Flavin-containing monooxygenase"/>
    <property type="match status" value="1"/>
</dbReference>
<dbReference type="Proteomes" id="UP000054321">
    <property type="component" value="Unassembled WGS sequence"/>
</dbReference>
<evidence type="ECO:0000256" key="2">
    <source>
        <dbReference type="ARBA" id="ARBA00009183"/>
    </source>
</evidence>